<organism evidence="1 2">
    <name type="scientific">Lentibacillus halophilus</name>
    <dbReference type="NCBI Taxonomy" id="295065"/>
    <lineage>
        <taxon>Bacteria</taxon>
        <taxon>Bacillati</taxon>
        <taxon>Bacillota</taxon>
        <taxon>Bacilli</taxon>
        <taxon>Bacillales</taxon>
        <taxon>Bacillaceae</taxon>
        <taxon>Lentibacillus</taxon>
    </lineage>
</organism>
<sequence>MKKQVKKQLQKFGDCPHSSDLLREAVGFKPETPIEEGLQKFAD</sequence>
<dbReference type="RefSeq" id="WP_343750347.1">
    <property type="nucleotide sequence ID" value="NZ_BAAADM010000001.1"/>
</dbReference>
<name>A0ABP3IUL5_9BACI</name>
<evidence type="ECO:0000313" key="2">
    <source>
        <dbReference type="Proteomes" id="UP001501459"/>
    </source>
</evidence>
<dbReference type="EMBL" id="BAAADM010000001">
    <property type="protein sequence ID" value="GAA0427794.1"/>
    <property type="molecule type" value="Genomic_DNA"/>
</dbReference>
<protein>
    <submittedName>
        <fullName evidence="1">Uncharacterized protein</fullName>
    </submittedName>
</protein>
<reference evidence="2" key="1">
    <citation type="journal article" date="2019" name="Int. J. Syst. Evol. Microbiol.">
        <title>The Global Catalogue of Microorganisms (GCM) 10K type strain sequencing project: providing services to taxonomists for standard genome sequencing and annotation.</title>
        <authorList>
            <consortium name="The Broad Institute Genomics Platform"/>
            <consortium name="The Broad Institute Genome Sequencing Center for Infectious Disease"/>
            <person name="Wu L."/>
            <person name="Ma J."/>
        </authorList>
    </citation>
    <scope>NUCLEOTIDE SEQUENCE [LARGE SCALE GENOMIC DNA]</scope>
    <source>
        <strain evidence="2">JCM 12149</strain>
    </source>
</reference>
<comment type="caution">
    <text evidence="1">The sequence shown here is derived from an EMBL/GenBank/DDBJ whole genome shotgun (WGS) entry which is preliminary data.</text>
</comment>
<dbReference type="Proteomes" id="UP001501459">
    <property type="component" value="Unassembled WGS sequence"/>
</dbReference>
<accession>A0ABP3IUL5</accession>
<evidence type="ECO:0000313" key="1">
    <source>
        <dbReference type="EMBL" id="GAA0427794.1"/>
    </source>
</evidence>
<gene>
    <name evidence="1" type="ORF">GCM10008983_00050</name>
</gene>
<keyword evidence="2" id="KW-1185">Reference proteome</keyword>
<proteinExistence type="predicted"/>